<feature type="signal peptide" evidence="2">
    <location>
        <begin position="1"/>
        <end position="18"/>
    </location>
</feature>
<evidence type="ECO:0000313" key="4">
    <source>
        <dbReference type="RefSeq" id="XP_022108542.1"/>
    </source>
</evidence>
<evidence type="ECO:0000313" key="3">
    <source>
        <dbReference type="Proteomes" id="UP000694845"/>
    </source>
</evidence>
<dbReference type="RefSeq" id="XP_022108542.1">
    <property type="nucleotide sequence ID" value="XM_022252850.1"/>
</dbReference>
<proteinExistence type="predicted"/>
<reference evidence="4" key="1">
    <citation type="submission" date="2025-08" db="UniProtKB">
        <authorList>
            <consortium name="RefSeq"/>
        </authorList>
    </citation>
    <scope>IDENTIFICATION</scope>
</reference>
<name>A0A8B7ZTY7_ACAPL</name>
<gene>
    <name evidence="4" type="primary">LOC110988898</name>
</gene>
<dbReference type="AlphaFoldDB" id="A0A8B7ZTY7"/>
<feature type="region of interest" description="Disordered" evidence="1">
    <location>
        <begin position="43"/>
        <end position="80"/>
    </location>
</feature>
<protein>
    <submittedName>
        <fullName evidence="4">Uncharacterized protein LOC110988898</fullName>
    </submittedName>
</protein>
<dbReference type="Proteomes" id="UP000694845">
    <property type="component" value="Unplaced"/>
</dbReference>
<feature type="compositionally biased region" description="Acidic residues" evidence="1">
    <location>
        <begin position="44"/>
        <end position="80"/>
    </location>
</feature>
<sequence length="227" mass="25976">MKLLALFVCVAFLYGVSSETSDLGDGATVVAADDATDDRAVAVESDDFTEDDDTAEMDDEADLEWDDDQDDDQTDDDLDEEPAFPLMYEDQDTDALETATSPDPEVEGHGRFKCRGRRCCLSRRRFHVCVRASYRQGKIRYKATINKKHVVRKSFKVGANQSMRCIKIRRGWSIFRRRRRVCVGLTSIRVLGKGSCIRHISARVKVQVKGPRGFTRKSKRIRLYRRR</sequence>
<dbReference type="GeneID" id="110988898"/>
<evidence type="ECO:0000256" key="2">
    <source>
        <dbReference type="SAM" id="SignalP"/>
    </source>
</evidence>
<keyword evidence="3" id="KW-1185">Reference proteome</keyword>
<feature type="chain" id="PRO_5034973538" evidence="2">
    <location>
        <begin position="19"/>
        <end position="227"/>
    </location>
</feature>
<evidence type="ECO:0000256" key="1">
    <source>
        <dbReference type="SAM" id="MobiDB-lite"/>
    </source>
</evidence>
<organism evidence="3 4">
    <name type="scientific">Acanthaster planci</name>
    <name type="common">Crown-of-thorns starfish</name>
    <dbReference type="NCBI Taxonomy" id="133434"/>
    <lineage>
        <taxon>Eukaryota</taxon>
        <taxon>Metazoa</taxon>
        <taxon>Echinodermata</taxon>
        <taxon>Eleutherozoa</taxon>
        <taxon>Asterozoa</taxon>
        <taxon>Asteroidea</taxon>
        <taxon>Valvatacea</taxon>
        <taxon>Valvatida</taxon>
        <taxon>Acanthasteridae</taxon>
        <taxon>Acanthaster</taxon>
    </lineage>
</organism>
<dbReference type="KEGG" id="aplc:110988898"/>
<keyword evidence="2" id="KW-0732">Signal</keyword>
<accession>A0A8B7ZTY7</accession>